<dbReference type="EMBL" id="FTOD01000006">
    <property type="protein sequence ID" value="SIS85292.1"/>
    <property type="molecule type" value="Genomic_DNA"/>
</dbReference>
<sequence>MKISGKKRRVHKIKRLLSFLLIFFITGGLFTIVTGQILMKDSKFPSRPEVTNTVCVSINDMPENLWKAFIAIEDHRFMSHPGIDPYSVARALWVDLKAGKMVQGGSTITMQLARNLYLSEEKTVNRKIKESIIAANLEILYTKREILEMYLNTIYLGSGSYGVENAANLYFGKTVRNQDKHNLQQINLSEAATLAALPKAPERYSPFNHLRLAKERRNLVLKRMAELGMISEVEMKSAMREEIQLTEYKSTSSTDSHPLKKSDAPAGHWCLHKKSETLSMWINKAHYGSRTVYVLDEPSGATLK</sequence>
<keyword evidence="3" id="KW-0121">Carboxypeptidase</keyword>
<dbReference type="GO" id="GO:0009002">
    <property type="term" value="F:serine-type D-Ala-D-Ala carboxypeptidase activity"/>
    <property type="evidence" value="ECO:0007669"/>
    <property type="project" value="UniProtKB-EC"/>
</dbReference>
<evidence type="ECO:0000256" key="1">
    <source>
        <dbReference type="ARBA" id="ARBA00007090"/>
    </source>
</evidence>
<keyword evidence="8" id="KW-0133">Cell shape</keyword>
<keyword evidence="11" id="KW-0961">Cell wall biogenesis/degradation</keyword>
<evidence type="ECO:0000256" key="7">
    <source>
        <dbReference type="ARBA" id="ARBA00022801"/>
    </source>
</evidence>
<evidence type="ECO:0000313" key="15">
    <source>
        <dbReference type="EMBL" id="SIS85292.1"/>
    </source>
</evidence>
<evidence type="ECO:0000256" key="12">
    <source>
        <dbReference type="ARBA" id="ARBA00034000"/>
    </source>
</evidence>
<evidence type="ECO:0000313" key="16">
    <source>
        <dbReference type="Proteomes" id="UP000186795"/>
    </source>
</evidence>
<dbReference type="InterPro" id="IPR001264">
    <property type="entry name" value="Glyco_trans_51"/>
</dbReference>
<evidence type="ECO:0000256" key="2">
    <source>
        <dbReference type="ARBA" id="ARBA00007739"/>
    </source>
</evidence>
<keyword evidence="6" id="KW-0808">Transferase</keyword>
<comment type="catalytic activity">
    <reaction evidence="13">
        <text>[GlcNAc-(1-&gt;4)-Mur2Ac(oyl-L-Ala-gamma-D-Glu-L-Lys-D-Ala-D-Ala)](n)-di-trans,octa-cis-undecaprenyl diphosphate + beta-D-GlcNAc-(1-&gt;4)-Mur2Ac(oyl-L-Ala-gamma-D-Glu-L-Lys-D-Ala-D-Ala)-di-trans,octa-cis-undecaprenyl diphosphate = [GlcNAc-(1-&gt;4)-Mur2Ac(oyl-L-Ala-gamma-D-Glu-L-Lys-D-Ala-D-Ala)](n+1)-di-trans,octa-cis-undecaprenyl diphosphate + di-trans,octa-cis-undecaprenyl diphosphate + H(+)</text>
        <dbReference type="Rhea" id="RHEA:23708"/>
        <dbReference type="Rhea" id="RHEA-COMP:9602"/>
        <dbReference type="Rhea" id="RHEA-COMP:9603"/>
        <dbReference type="ChEBI" id="CHEBI:15378"/>
        <dbReference type="ChEBI" id="CHEBI:58405"/>
        <dbReference type="ChEBI" id="CHEBI:60033"/>
        <dbReference type="ChEBI" id="CHEBI:78435"/>
        <dbReference type="EC" id="2.4.99.28"/>
    </reaction>
</comment>
<dbReference type="PANTHER" id="PTHR32282">
    <property type="entry name" value="BINDING PROTEIN TRANSPEPTIDASE, PUTATIVE-RELATED"/>
    <property type="match status" value="1"/>
</dbReference>
<organism evidence="15 16">
    <name type="scientific">Kroppenstedtia eburnea</name>
    <dbReference type="NCBI Taxonomy" id="714067"/>
    <lineage>
        <taxon>Bacteria</taxon>
        <taxon>Bacillati</taxon>
        <taxon>Bacillota</taxon>
        <taxon>Bacilli</taxon>
        <taxon>Bacillales</taxon>
        <taxon>Thermoactinomycetaceae</taxon>
        <taxon>Kroppenstedtia</taxon>
    </lineage>
</organism>
<accession>A0A1N7MGW0</accession>
<dbReference type="InterPro" id="IPR023346">
    <property type="entry name" value="Lysozyme-like_dom_sf"/>
</dbReference>
<keyword evidence="7" id="KW-0378">Hydrolase</keyword>
<dbReference type="FunFam" id="1.10.3810.10:FF:000001">
    <property type="entry name" value="Penicillin-binding protein 1A"/>
    <property type="match status" value="1"/>
</dbReference>
<dbReference type="OrthoDB" id="9766909at2"/>
<keyword evidence="5" id="KW-0328">Glycosyltransferase</keyword>
<protein>
    <submittedName>
        <fullName evidence="15">Transglycosylase</fullName>
    </submittedName>
</protein>
<evidence type="ECO:0000256" key="8">
    <source>
        <dbReference type="ARBA" id="ARBA00022960"/>
    </source>
</evidence>
<dbReference type="AlphaFoldDB" id="A0A1N7MGW0"/>
<keyword evidence="4" id="KW-0645">Protease</keyword>
<dbReference type="GO" id="GO:0008360">
    <property type="term" value="P:regulation of cell shape"/>
    <property type="evidence" value="ECO:0007669"/>
    <property type="project" value="UniProtKB-KW"/>
</dbReference>
<evidence type="ECO:0000259" key="14">
    <source>
        <dbReference type="Pfam" id="PF00912"/>
    </source>
</evidence>
<evidence type="ECO:0000256" key="11">
    <source>
        <dbReference type="ARBA" id="ARBA00023316"/>
    </source>
</evidence>
<dbReference type="Gene3D" id="1.10.3810.10">
    <property type="entry name" value="Biosynthetic peptidoglycan transglycosylase-like"/>
    <property type="match status" value="1"/>
</dbReference>
<comment type="catalytic activity">
    <reaction evidence="12">
        <text>Preferential cleavage: (Ac)2-L-Lys-D-Ala-|-D-Ala. Also transpeptidation of peptidyl-alanyl moieties that are N-acyl substituents of D-alanine.</text>
        <dbReference type="EC" id="3.4.16.4"/>
    </reaction>
</comment>
<evidence type="ECO:0000256" key="5">
    <source>
        <dbReference type="ARBA" id="ARBA00022676"/>
    </source>
</evidence>
<gene>
    <name evidence="15" type="ORF">SAMN05421790_10685</name>
</gene>
<dbReference type="InterPro" id="IPR050396">
    <property type="entry name" value="Glycosyltr_51/Transpeptidase"/>
</dbReference>
<evidence type="ECO:0000256" key="4">
    <source>
        <dbReference type="ARBA" id="ARBA00022670"/>
    </source>
</evidence>
<feature type="domain" description="Glycosyl transferase family 51" evidence="14">
    <location>
        <begin position="51"/>
        <end position="224"/>
    </location>
</feature>
<evidence type="ECO:0000256" key="10">
    <source>
        <dbReference type="ARBA" id="ARBA00023268"/>
    </source>
</evidence>
<dbReference type="PANTHER" id="PTHR32282:SF33">
    <property type="entry name" value="PEPTIDOGLYCAN GLYCOSYLTRANSFERASE"/>
    <property type="match status" value="1"/>
</dbReference>
<dbReference type="InterPro" id="IPR036950">
    <property type="entry name" value="PBP_transglycosylase"/>
</dbReference>
<comment type="similarity">
    <text evidence="1">In the C-terminal section; belongs to the transpeptidase family.</text>
</comment>
<keyword evidence="16" id="KW-1185">Reference proteome</keyword>
<dbReference type="GO" id="GO:0071555">
    <property type="term" value="P:cell wall organization"/>
    <property type="evidence" value="ECO:0007669"/>
    <property type="project" value="UniProtKB-KW"/>
</dbReference>
<comment type="similarity">
    <text evidence="2">In the N-terminal section; belongs to the glycosyltransferase 51 family.</text>
</comment>
<name>A0A1N7MGW0_9BACL</name>
<evidence type="ECO:0000256" key="13">
    <source>
        <dbReference type="ARBA" id="ARBA00049902"/>
    </source>
</evidence>
<evidence type="ECO:0000256" key="6">
    <source>
        <dbReference type="ARBA" id="ARBA00022679"/>
    </source>
</evidence>
<dbReference type="GO" id="GO:0030288">
    <property type="term" value="C:outer membrane-bounded periplasmic space"/>
    <property type="evidence" value="ECO:0007669"/>
    <property type="project" value="TreeGrafter"/>
</dbReference>
<evidence type="ECO:0000256" key="9">
    <source>
        <dbReference type="ARBA" id="ARBA00022984"/>
    </source>
</evidence>
<dbReference type="SUPFAM" id="SSF53955">
    <property type="entry name" value="Lysozyme-like"/>
    <property type="match status" value="1"/>
</dbReference>
<dbReference type="RefSeq" id="WP_076525045.1">
    <property type="nucleotide sequence ID" value="NZ_CP048103.1"/>
</dbReference>
<evidence type="ECO:0000256" key="3">
    <source>
        <dbReference type="ARBA" id="ARBA00022645"/>
    </source>
</evidence>
<proteinExistence type="inferred from homology"/>
<keyword evidence="9" id="KW-0573">Peptidoglycan synthesis</keyword>
<dbReference type="Proteomes" id="UP000186795">
    <property type="component" value="Unassembled WGS sequence"/>
</dbReference>
<reference evidence="16" key="1">
    <citation type="submission" date="2017-01" db="EMBL/GenBank/DDBJ databases">
        <authorList>
            <person name="Varghese N."/>
            <person name="Submissions S."/>
        </authorList>
    </citation>
    <scope>NUCLEOTIDE SEQUENCE [LARGE SCALE GENOMIC DNA]</scope>
    <source>
        <strain evidence="16">DSM 45196</strain>
    </source>
</reference>
<dbReference type="GO" id="GO:0006508">
    <property type="term" value="P:proteolysis"/>
    <property type="evidence" value="ECO:0007669"/>
    <property type="project" value="UniProtKB-KW"/>
</dbReference>
<dbReference type="Pfam" id="PF00912">
    <property type="entry name" value="Transgly"/>
    <property type="match status" value="1"/>
</dbReference>
<keyword evidence="10" id="KW-0511">Multifunctional enzyme</keyword>
<dbReference type="GO" id="GO:0009252">
    <property type="term" value="P:peptidoglycan biosynthetic process"/>
    <property type="evidence" value="ECO:0007669"/>
    <property type="project" value="UniProtKB-KW"/>
</dbReference>
<dbReference type="GO" id="GO:0008955">
    <property type="term" value="F:peptidoglycan glycosyltransferase activity"/>
    <property type="evidence" value="ECO:0007669"/>
    <property type="project" value="UniProtKB-EC"/>
</dbReference>